<reference evidence="2 3" key="1">
    <citation type="submission" date="2016-10" db="EMBL/GenBank/DDBJ databases">
        <authorList>
            <person name="Varghese N."/>
            <person name="Submissions S."/>
        </authorList>
    </citation>
    <scope>NUCLEOTIDE SEQUENCE [LARGE SCALE GENOMIC DNA]</scope>
    <source>
        <strain evidence="2 3">DSM 26672</strain>
    </source>
</reference>
<name>A0ABY0P9A3_9HYPH</name>
<dbReference type="PROSITE" id="PS50987">
    <property type="entry name" value="HTH_ARSR_2"/>
    <property type="match status" value="1"/>
</dbReference>
<dbReference type="EMBL" id="FNBZ01000013">
    <property type="protein sequence ID" value="SDH74250.1"/>
    <property type="molecule type" value="Genomic_DNA"/>
</dbReference>
<dbReference type="NCBIfam" id="NF033788">
    <property type="entry name" value="HTH_metalloreg"/>
    <property type="match status" value="1"/>
</dbReference>
<protein>
    <submittedName>
        <fullName evidence="2">DNA-binding transcriptional regulator, ArsR family</fullName>
    </submittedName>
</protein>
<accession>A0ABY0P9A3</accession>
<proteinExistence type="predicted"/>
<dbReference type="Pfam" id="PF12840">
    <property type="entry name" value="HTH_20"/>
    <property type="match status" value="1"/>
</dbReference>
<organism evidence="2 3">
    <name type="scientific">Bosea robiniae</name>
    <dbReference type="NCBI Taxonomy" id="1036780"/>
    <lineage>
        <taxon>Bacteria</taxon>
        <taxon>Pseudomonadati</taxon>
        <taxon>Pseudomonadota</taxon>
        <taxon>Alphaproteobacteria</taxon>
        <taxon>Hyphomicrobiales</taxon>
        <taxon>Boseaceae</taxon>
        <taxon>Bosea</taxon>
    </lineage>
</organism>
<comment type="caution">
    <text evidence="2">The sequence shown here is derived from an EMBL/GenBank/DDBJ whole genome shotgun (WGS) entry which is preliminary data.</text>
</comment>
<dbReference type="InterPro" id="IPR001845">
    <property type="entry name" value="HTH_ArsR_DNA-bd_dom"/>
</dbReference>
<dbReference type="SUPFAM" id="SSF46785">
    <property type="entry name" value="Winged helix' DNA-binding domain"/>
    <property type="match status" value="1"/>
</dbReference>
<dbReference type="Gene3D" id="1.10.10.10">
    <property type="entry name" value="Winged helix-like DNA-binding domain superfamily/Winged helix DNA-binding domain"/>
    <property type="match status" value="1"/>
</dbReference>
<gene>
    <name evidence="2" type="ORF">SAMN05421844_11353</name>
</gene>
<keyword evidence="2" id="KW-0238">DNA-binding</keyword>
<dbReference type="InterPro" id="IPR036390">
    <property type="entry name" value="WH_DNA-bd_sf"/>
</dbReference>
<keyword evidence="3" id="KW-1185">Reference proteome</keyword>
<feature type="domain" description="HTH arsR-type" evidence="1">
    <location>
        <begin position="27"/>
        <end position="121"/>
    </location>
</feature>
<dbReference type="PANTHER" id="PTHR38600:SF1">
    <property type="entry name" value="TRANSCRIPTIONAL REGULATORY PROTEIN"/>
    <property type="match status" value="1"/>
</dbReference>
<sequence>MSCAETVLAVSTFHLTPALFESTLKQMLQYRPEAFDLAFQALSDPGRRAMVERLSIGPASVSELAKPLPMTLSAVVQHLKLLEEAGLVKSEKIGRVRICALEVETMTQIEGWIAERKRFWERQYDQLEANLARTAPEENDQ</sequence>
<dbReference type="PRINTS" id="PR00778">
    <property type="entry name" value="HTHARSR"/>
</dbReference>
<evidence type="ECO:0000259" key="1">
    <source>
        <dbReference type="PROSITE" id="PS50987"/>
    </source>
</evidence>
<dbReference type="SMART" id="SM00418">
    <property type="entry name" value="HTH_ARSR"/>
    <property type="match status" value="1"/>
</dbReference>
<dbReference type="PANTHER" id="PTHR38600">
    <property type="entry name" value="TRANSCRIPTIONAL REGULATORY PROTEIN"/>
    <property type="match status" value="1"/>
</dbReference>
<dbReference type="Proteomes" id="UP000199468">
    <property type="component" value="Unassembled WGS sequence"/>
</dbReference>
<dbReference type="CDD" id="cd00090">
    <property type="entry name" value="HTH_ARSR"/>
    <property type="match status" value="1"/>
</dbReference>
<dbReference type="InterPro" id="IPR036388">
    <property type="entry name" value="WH-like_DNA-bd_sf"/>
</dbReference>
<dbReference type="GO" id="GO:0003677">
    <property type="term" value="F:DNA binding"/>
    <property type="evidence" value="ECO:0007669"/>
    <property type="project" value="UniProtKB-KW"/>
</dbReference>
<evidence type="ECO:0000313" key="3">
    <source>
        <dbReference type="Proteomes" id="UP000199468"/>
    </source>
</evidence>
<evidence type="ECO:0000313" key="2">
    <source>
        <dbReference type="EMBL" id="SDH74250.1"/>
    </source>
</evidence>
<dbReference type="InterPro" id="IPR011991">
    <property type="entry name" value="ArsR-like_HTH"/>
</dbReference>
<dbReference type="RefSeq" id="WP_342028498.1">
    <property type="nucleotide sequence ID" value="NZ_FNBZ01000013.1"/>
</dbReference>